<name>A0A4Q7MC64_9BURK</name>
<evidence type="ECO:0000313" key="6">
    <source>
        <dbReference type="Proteomes" id="UP000292039"/>
    </source>
</evidence>
<dbReference type="InterPro" id="IPR010131">
    <property type="entry name" value="MdtP/NodT-like"/>
</dbReference>
<dbReference type="Gene3D" id="2.20.200.10">
    <property type="entry name" value="Outer membrane efflux proteins (OEP)"/>
    <property type="match status" value="1"/>
</dbReference>
<evidence type="ECO:0000256" key="1">
    <source>
        <dbReference type="ARBA" id="ARBA00007613"/>
    </source>
</evidence>
<organism evidence="5 6">
    <name type="scientific">Kerstersia gyiorum</name>
    <dbReference type="NCBI Taxonomy" id="206506"/>
    <lineage>
        <taxon>Bacteria</taxon>
        <taxon>Pseudomonadati</taxon>
        <taxon>Pseudomonadota</taxon>
        <taxon>Betaproteobacteria</taxon>
        <taxon>Burkholderiales</taxon>
        <taxon>Alcaligenaceae</taxon>
        <taxon>Kerstersia</taxon>
    </lineage>
</organism>
<dbReference type="GO" id="GO:0015562">
    <property type="term" value="F:efflux transmembrane transporter activity"/>
    <property type="evidence" value="ECO:0007669"/>
    <property type="project" value="InterPro"/>
</dbReference>
<dbReference type="PANTHER" id="PTHR30203:SF25">
    <property type="entry name" value="OUTER MEMBRANE PROTEIN-RELATED"/>
    <property type="match status" value="1"/>
</dbReference>
<feature type="chain" id="PRO_5025750626" evidence="2">
    <location>
        <begin position="32"/>
        <end position="497"/>
    </location>
</feature>
<dbReference type="PANTHER" id="PTHR30203">
    <property type="entry name" value="OUTER MEMBRANE CATION EFFLUX PROTEIN"/>
    <property type="match status" value="1"/>
</dbReference>
<accession>A0A4Q7MC64</accession>
<gene>
    <name evidence="5" type="ORF">EV679_3237</name>
</gene>
<feature type="signal peptide" evidence="2">
    <location>
        <begin position="1"/>
        <end position="31"/>
    </location>
</feature>
<dbReference type="InterPro" id="IPR003423">
    <property type="entry name" value="OMP_efflux"/>
</dbReference>
<evidence type="ECO:0000313" key="5">
    <source>
        <dbReference type="EMBL" id="RZS64893.1"/>
    </source>
</evidence>
<evidence type="ECO:0000256" key="2">
    <source>
        <dbReference type="RuleBase" id="RU362097"/>
    </source>
</evidence>
<dbReference type="Proteomes" id="UP000292039">
    <property type="component" value="Unassembled WGS sequence"/>
</dbReference>
<comment type="caution">
    <text evidence="5">The sequence shown here is derived from an EMBL/GenBank/DDBJ whole genome shotgun (WGS) entry which is preliminary data.</text>
</comment>
<feature type="coiled-coil region" evidence="3">
    <location>
        <begin position="402"/>
        <end position="432"/>
    </location>
</feature>
<dbReference type="SUPFAM" id="SSF56954">
    <property type="entry name" value="Outer membrane efflux proteins (OEP)"/>
    <property type="match status" value="1"/>
</dbReference>
<keyword evidence="2" id="KW-0564">Palmitate</keyword>
<feature type="compositionally biased region" description="Polar residues" evidence="4">
    <location>
        <begin position="107"/>
        <end position="122"/>
    </location>
</feature>
<dbReference type="Pfam" id="PF02321">
    <property type="entry name" value="OEP"/>
    <property type="match status" value="2"/>
</dbReference>
<keyword evidence="2" id="KW-0732">Signal</keyword>
<feature type="region of interest" description="Disordered" evidence="4">
    <location>
        <begin position="107"/>
        <end position="129"/>
    </location>
</feature>
<reference evidence="5 6" key="1">
    <citation type="submission" date="2019-02" db="EMBL/GenBank/DDBJ databases">
        <title>Genomic Encyclopedia of Type Strains, Phase IV (KMG-IV): sequencing the most valuable type-strain genomes for metagenomic binning, comparative biology and taxonomic classification.</title>
        <authorList>
            <person name="Goeker M."/>
        </authorList>
    </citation>
    <scope>NUCLEOTIDE SEQUENCE [LARGE SCALE GENOMIC DNA]</scope>
    <source>
        <strain evidence="5 6">DSM 16618</strain>
    </source>
</reference>
<keyword evidence="3" id="KW-0175">Coiled coil</keyword>
<keyword evidence="2" id="KW-0812">Transmembrane</keyword>
<dbReference type="AlphaFoldDB" id="A0A4Q7MC64"/>
<evidence type="ECO:0000256" key="4">
    <source>
        <dbReference type="SAM" id="MobiDB-lite"/>
    </source>
</evidence>
<comment type="similarity">
    <text evidence="1 2">Belongs to the outer membrane factor (OMF) (TC 1.B.17) family.</text>
</comment>
<protein>
    <submittedName>
        <fullName evidence="5">NodT family efflux transporter outer membrane factor (OMF) lipoprotein</fullName>
    </submittedName>
</protein>
<dbReference type="Gene3D" id="1.20.1600.10">
    <property type="entry name" value="Outer membrane efflux proteins (OEP)"/>
    <property type="match status" value="1"/>
</dbReference>
<keyword evidence="2 5" id="KW-0449">Lipoprotein</keyword>
<proteinExistence type="inferred from homology"/>
<evidence type="ECO:0000256" key="3">
    <source>
        <dbReference type="SAM" id="Coils"/>
    </source>
</evidence>
<dbReference type="EMBL" id="SGWZ01000007">
    <property type="protein sequence ID" value="RZS64893.1"/>
    <property type="molecule type" value="Genomic_DNA"/>
</dbReference>
<sequence>MSYPPPFSLRGVFRRTSLFMAVALLSGCVTLGPLPDAAQPVAADWRNRGVLTTAPGADPATWWSAFNDPVLDALVAQTLGSNLNLAQAGHRLRAARSLVRPAIAQQRPQITAGASGQRQQRLSGPGNIDLQRSELSPDGLLLREEGRASGNWQAGFDAAWEIDLFGRASAGVTAARAAAEGAEAEAEMARVSVVAEVVRTYVELRAAQQRQALLTANIEAQNRLVALARERRDAGIGSDLDVDRSLTIAADTAGQLHTQGLLIGQAVQRIAVLTGESVVNDALLQAVSQPQARLLALPILPADLLRVRPDIRRAEHAVTQAAAELDVAVADLYPRLSLTGALQATGNLVGNALPGRTSQALAGLSIQIPLLDWGARRAVVNAREAVLAATIESYRLAVLEGIEETENALNAIETQRRRMNEESVRLQAAQRADSHADMLNRRGITSLSDRLEAAIVLRGAELAGVEVVEQQALAVVALHKAVGGASLRAAQPMHAGI</sequence>
<keyword evidence="2" id="KW-0472">Membrane</keyword>
<comment type="subcellular location">
    <subcellularLocation>
        <location evidence="2">Cell membrane</location>
        <topology evidence="2">Lipid-anchor</topology>
    </subcellularLocation>
</comment>
<dbReference type="GO" id="GO:0005886">
    <property type="term" value="C:plasma membrane"/>
    <property type="evidence" value="ECO:0007669"/>
    <property type="project" value="UniProtKB-SubCell"/>
</dbReference>
<keyword evidence="2" id="KW-1134">Transmembrane beta strand</keyword>
<dbReference type="RefSeq" id="WP_130487755.1">
    <property type="nucleotide sequence ID" value="NZ_CBCSEB010000005.1"/>
</dbReference>
<dbReference type="NCBIfam" id="TIGR01845">
    <property type="entry name" value="outer_NodT"/>
    <property type="match status" value="1"/>
</dbReference>